<proteinExistence type="predicted"/>
<comment type="caution">
    <text evidence="2">The sequence shown here is derived from an EMBL/GenBank/DDBJ whole genome shotgun (WGS) entry which is preliminary data.</text>
</comment>
<evidence type="ECO:0000256" key="1">
    <source>
        <dbReference type="SAM" id="MobiDB-lite"/>
    </source>
</evidence>
<keyword evidence="3" id="KW-1185">Reference proteome</keyword>
<dbReference type="Proteomes" id="UP001221757">
    <property type="component" value="Unassembled WGS sequence"/>
</dbReference>
<feature type="compositionally biased region" description="Polar residues" evidence="1">
    <location>
        <begin position="129"/>
        <end position="148"/>
    </location>
</feature>
<feature type="region of interest" description="Disordered" evidence="1">
    <location>
        <begin position="100"/>
        <end position="156"/>
    </location>
</feature>
<dbReference type="EMBL" id="JARKIE010000012">
    <property type="protein sequence ID" value="KAJ7703602.1"/>
    <property type="molecule type" value="Genomic_DNA"/>
</dbReference>
<feature type="region of interest" description="Disordered" evidence="1">
    <location>
        <begin position="243"/>
        <end position="281"/>
    </location>
</feature>
<sequence>MDPAGTALNCPVFLWPRRLYTRLLISTHGPRRSSLSSRSRFALGGARLSAPIIDHPQAHRRTVTYCGHQTARHPLHPETIFEFGVLSLWGELAIFKKPHHHRASRSTTRPRPTEGVGTRMPRTRPACTRFTTLGSSPAQRTQPSTHSLRTPRMPPEIPAHLRPLHVWVEREEQHAHETVSSSEPHTRKALRSMGTARGERRGAPMPPTPASRSPAPVRPGSLPAPRHRGVRAVRLRACAHSAPHHRDAWHLPPPREADSDSNSAPRPHVRGRSTQVPGCGAQNCRCTSRARIGRRRSRHPRCWLVVRGTQEVDRMWREALGRRI</sequence>
<protein>
    <submittedName>
        <fullName evidence="2">Uncharacterized protein</fullName>
    </submittedName>
</protein>
<gene>
    <name evidence="2" type="ORF">B0H17DRAFT_1175791</name>
</gene>
<evidence type="ECO:0000313" key="3">
    <source>
        <dbReference type="Proteomes" id="UP001221757"/>
    </source>
</evidence>
<reference evidence="2" key="1">
    <citation type="submission" date="2023-03" db="EMBL/GenBank/DDBJ databases">
        <title>Massive genome expansion in bonnet fungi (Mycena s.s.) driven by repeated elements and novel gene families across ecological guilds.</title>
        <authorList>
            <consortium name="Lawrence Berkeley National Laboratory"/>
            <person name="Harder C.B."/>
            <person name="Miyauchi S."/>
            <person name="Viragh M."/>
            <person name="Kuo A."/>
            <person name="Thoen E."/>
            <person name="Andreopoulos B."/>
            <person name="Lu D."/>
            <person name="Skrede I."/>
            <person name="Drula E."/>
            <person name="Henrissat B."/>
            <person name="Morin E."/>
            <person name="Kohler A."/>
            <person name="Barry K."/>
            <person name="LaButti K."/>
            <person name="Morin E."/>
            <person name="Salamov A."/>
            <person name="Lipzen A."/>
            <person name="Mereny Z."/>
            <person name="Hegedus B."/>
            <person name="Baldrian P."/>
            <person name="Stursova M."/>
            <person name="Weitz H."/>
            <person name="Taylor A."/>
            <person name="Grigoriev I.V."/>
            <person name="Nagy L.G."/>
            <person name="Martin F."/>
            <person name="Kauserud H."/>
        </authorList>
    </citation>
    <scope>NUCLEOTIDE SEQUENCE</scope>
    <source>
        <strain evidence="2">CBHHK067</strain>
    </source>
</reference>
<dbReference type="AlphaFoldDB" id="A0AAD7DZV7"/>
<feature type="region of interest" description="Disordered" evidence="1">
    <location>
        <begin position="171"/>
        <end position="229"/>
    </location>
</feature>
<evidence type="ECO:0000313" key="2">
    <source>
        <dbReference type="EMBL" id="KAJ7703602.1"/>
    </source>
</evidence>
<name>A0AAD7DZV7_MYCRO</name>
<accession>A0AAD7DZV7</accession>
<organism evidence="2 3">
    <name type="scientific">Mycena rosella</name>
    <name type="common">Pink bonnet</name>
    <name type="synonym">Agaricus rosellus</name>
    <dbReference type="NCBI Taxonomy" id="1033263"/>
    <lineage>
        <taxon>Eukaryota</taxon>
        <taxon>Fungi</taxon>
        <taxon>Dikarya</taxon>
        <taxon>Basidiomycota</taxon>
        <taxon>Agaricomycotina</taxon>
        <taxon>Agaricomycetes</taxon>
        <taxon>Agaricomycetidae</taxon>
        <taxon>Agaricales</taxon>
        <taxon>Marasmiineae</taxon>
        <taxon>Mycenaceae</taxon>
        <taxon>Mycena</taxon>
    </lineage>
</organism>
<feature type="compositionally biased region" description="Basic and acidic residues" evidence="1">
    <location>
        <begin position="244"/>
        <end position="258"/>
    </location>
</feature>